<dbReference type="InterPro" id="IPR036322">
    <property type="entry name" value="WD40_repeat_dom_sf"/>
</dbReference>
<dbReference type="InParanoid" id="H2YTF2"/>
<evidence type="ECO:0000256" key="1">
    <source>
        <dbReference type="ARBA" id="ARBA00004286"/>
    </source>
</evidence>
<dbReference type="PANTHER" id="PTHR24370:SF10">
    <property type="entry name" value="LEUCINE-RICH REPEAT AND WD REPEAT-CONTAINING PROTEIN 1"/>
    <property type="match status" value="1"/>
</dbReference>
<dbReference type="Pfam" id="PF23215">
    <property type="entry name" value="WD_LRWD1"/>
    <property type="match status" value="1"/>
</dbReference>
<reference evidence="5" key="2">
    <citation type="submission" date="2025-08" db="UniProtKB">
        <authorList>
            <consortium name="Ensembl"/>
        </authorList>
    </citation>
    <scope>IDENTIFICATION</scope>
</reference>
<organism evidence="5 6">
    <name type="scientific">Ciona savignyi</name>
    <name type="common">Pacific transparent sea squirt</name>
    <dbReference type="NCBI Taxonomy" id="51511"/>
    <lineage>
        <taxon>Eukaryota</taxon>
        <taxon>Metazoa</taxon>
        <taxon>Chordata</taxon>
        <taxon>Tunicata</taxon>
        <taxon>Ascidiacea</taxon>
        <taxon>Phlebobranchia</taxon>
        <taxon>Cionidae</taxon>
        <taxon>Ciona</taxon>
    </lineage>
</organism>
<dbReference type="Gene3D" id="2.130.10.10">
    <property type="entry name" value="YVTN repeat-like/Quinoprotein amine dehydrogenase"/>
    <property type="match status" value="1"/>
</dbReference>
<accession>H2YTF2</accession>
<dbReference type="STRING" id="51511.ENSCSAVP00000008612"/>
<proteinExistence type="predicted"/>
<dbReference type="HOGENOM" id="CLU_1268159_0_0_1"/>
<dbReference type="Ensembl" id="ENSCSAVT00000008722.1">
    <property type="protein sequence ID" value="ENSCSAVP00000008612.1"/>
    <property type="gene ID" value="ENSCSAVG00000005126.1"/>
</dbReference>
<dbReference type="SMART" id="SM00320">
    <property type="entry name" value="WD40"/>
    <property type="match status" value="3"/>
</dbReference>
<sequence>MKDETKTSNLVATCGGDTVCITDCTTAQVQMRFQQNNEEFYVVAWTTMDLNGHKSNILVSAGCLGFIHLLHPKQGICYGRIKAHSSPIQTVHFSPFSSTHLLTGDKKGNIFLLDIDIPTVPEYKFSWKKLMSFVGVDATPLKFCVPPVGGYLLSATEYGLHCWKSEGLMRNHKAGPLQTVSVLCELCFPGVQESEPTVDSLTMLTDGIVATKVAQQGSIFLWKFSDVQ</sequence>
<dbReference type="PANTHER" id="PTHR24370">
    <property type="entry name" value="OPTICIN"/>
    <property type="match status" value="1"/>
</dbReference>
<dbReference type="Proteomes" id="UP000007875">
    <property type="component" value="Unassembled WGS sequence"/>
</dbReference>
<protein>
    <recommendedName>
        <fullName evidence="4">Leucine-rich repeat and WD repeat-containing protein 1 WD domain-containing protein</fullName>
    </recommendedName>
</protein>
<dbReference type="InterPro" id="IPR015943">
    <property type="entry name" value="WD40/YVTN_repeat-like_dom_sf"/>
</dbReference>
<dbReference type="InterPro" id="IPR052489">
    <property type="entry name" value="LRWD1"/>
</dbReference>
<name>H2YTF2_CIOSA</name>
<evidence type="ECO:0000313" key="6">
    <source>
        <dbReference type="Proteomes" id="UP000007875"/>
    </source>
</evidence>
<keyword evidence="2" id="KW-0158">Chromosome</keyword>
<comment type="subcellular location">
    <subcellularLocation>
        <location evidence="1">Chromosome</location>
    </subcellularLocation>
</comment>
<reference evidence="5" key="3">
    <citation type="submission" date="2025-09" db="UniProtKB">
        <authorList>
            <consortium name="Ensembl"/>
        </authorList>
    </citation>
    <scope>IDENTIFICATION</scope>
</reference>
<dbReference type="GO" id="GO:0071169">
    <property type="term" value="P:establishment of protein localization to chromatin"/>
    <property type="evidence" value="ECO:0007669"/>
    <property type="project" value="TreeGrafter"/>
</dbReference>
<dbReference type="GO" id="GO:0006325">
    <property type="term" value="P:chromatin organization"/>
    <property type="evidence" value="ECO:0007669"/>
    <property type="project" value="TreeGrafter"/>
</dbReference>
<dbReference type="eggNOG" id="ENOG502S03N">
    <property type="taxonomic scope" value="Eukaryota"/>
</dbReference>
<evidence type="ECO:0000256" key="2">
    <source>
        <dbReference type="ARBA" id="ARBA00022454"/>
    </source>
</evidence>
<evidence type="ECO:0000259" key="4">
    <source>
        <dbReference type="Pfam" id="PF23215"/>
    </source>
</evidence>
<dbReference type="GeneTree" id="ENSGT00940000154248"/>
<evidence type="ECO:0000256" key="3">
    <source>
        <dbReference type="ARBA" id="ARBA00022614"/>
    </source>
</evidence>
<feature type="domain" description="Leucine-rich repeat and WD repeat-containing protein 1 WD" evidence="4">
    <location>
        <begin position="6"/>
        <end position="226"/>
    </location>
</feature>
<keyword evidence="6" id="KW-1185">Reference proteome</keyword>
<reference evidence="6" key="1">
    <citation type="submission" date="2003-08" db="EMBL/GenBank/DDBJ databases">
        <authorList>
            <person name="Birren B."/>
            <person name="Nusbaum C."/>
            <person name="Abebe A."/>
            <person name="Abouelleil A."/>
            <person name="Adekoya E."/>
            <person name="Ait-zahra M."/>
            <person name="Allen N."/>
            <person name="Allen T."/>
            <person name="An P."/>
            <person name="Anderson M."/>
            <person name="Anderson S."/>
            <person name="Arachchi H."/>
            <person name="Armbruster J."/>
            <person name="Bachantsang P."/>
            <person name="Baldwin J."/>
            <person name="Barry A."/>
            <person name="Bayul T."/>
            <person name="Blitshsteyn B."/>
            <person name="Bloom T."/>
            <person name="Blye J."/>
            <person name="Boguslavskiy L."/>
            <person name="Borowsky M."/>
            <person name="Boukhgalter B."/>
            <person name="Brunache A."/>
            <person name="Butler J."/>
            <person name="Calixte N."/>
            <person name="Calvo S."/>
            <person name="Camarata J."/>
            <person name="Campo K."/>
            <person name="Chang J."/>
            <person name="Cheshatsang Y."/>
            <person name="Citroen M."/>
            <person name="Collymore A."/>
            <person name="Considine T."/>
            <person name="Cook A."/>
            <person name="Cooke P."/>
            <person name="Corum B."/>
            <person name="Cuomo C."/>
            <person name="David R."/>
            <person name="Dawoe T."/>
            <person name="Degray S."/>
            <person name="Dodge S."/>
            <person name="Dooley K."/>
            <person name="Dorje P."/>
            <person name="Dorjee K."/>
            <person name="Dorris L."/>
            <person name="Duffey N."/>
            <person name="Dupes A."/>
            <person name="Elkins T."/>
            <person name="Engels R."/>
            <person name="Erickson J."/>
            <person name="Farina A."/>
            <person name="Faro S."/>
            <person name="Ferreira P."/>
            <person name="Fischer H."/>
            <person name="Fitzgerald M."/>
            <person name="Foley K."/>
            <person name="Gage D."/>
            <person name="Galagan J."/>
            <person name="Gearin G."/>
            <person name="Gnerre S."/>
            <person name="Gnirke A."/>
            <person name="Goyette A."/>
            <person name="Graham J."/>
            <person name="Grandbois E."/>
            <person name="Gyaltsen K."/>
            <person name="Hafez N."/>
            <person name="Hagopian D."/>
            <person name="Hagos B."/>
            <person name="Hall J."/>
            <person name="Hatcher B."/>
            <person name="Heller A."/>
            <person name="Higgins H."/>
            <person name="Honan T."/>
            <person name="Horn A."/>
            <person name="Houde N."/>
            <person name="Hughes L."/>
            <person name="Hulme W."/>
            <person name="Husby E."/>
            <person name="Iliev I."/>
            <person name="Jaffe D."/>
            <person name="Jones C."/>
            <person name="Kamal M."/>
            <person name="Kamat A."/>
            <person name="Kamvysselis M."/>
            <person name="Karlsson E."/>
            <person name="Kells C."/>
            <person name="Kieu A."/>
            <person name="Kisner P."/>
            <person name="Kodira C."/>
            <person name="Kulbokas E."/>
            <person name="Labutti K."/>
            <person name="Lama D."/>
            <person name="Landers T."/>
            <person name="Leger J."/>
            <person name="Levine S."/>
            <person name="Lewis D."/>
            <person name="Lewis T."/>
            <person name="Lindblad-toh K."/>
            <person name="Liu X."/>
            <person name="Lokyitsang T."/>
            <person name="Lokyitsang Y."/>
            <person name="Lucien O."/>
            <person name="Lui A."/>
            <person name="Ma L.J."/>
            <person name="Mabbitt R."/>
            <person name="Macdonald J."/>
            <person name="Maclean C."/>
            <person name="Major J."/>
            <person name="Manning J."/>
            <person name="Marabella R."/>
            <person name="Maru K."/>
            <person name="Matthews C."/>
            <person name="Mauceli E."/>
            <person name="Mccarthy M."/>
            <person name="Mcdonough S."/>
            <person name="Mcghee T."/>
            <person name="Meldrim J."/>
            <person name="Meneus L."/>
            <person name="Mesirov J."/>
            <person name="Mihalev A."/>
            <person name="Mihova T."/>
            <person name="Mikkelsen T."/>
            <person name="Mlenga V."/>
            <person name="Moru K."/>
            <person name="Mozes J."/>
            <person name="Mulrain L."/>
            <person name="Munson G."/>
            <person name="Naylor J."/>
            <person name="Newes C."/>
            <person name="Nguyen C."/>
            <person name="Nguyen N."/>
            <person name="Nguyen T."/>
            <person name="Nicol R."/>
            <person name="Nielsen C."/>
            <person name="Nizzari M."/>
            <person name="Norbu C."/>
            <person name="Norbu N."/>
            <person name="O'donnell P."/>
            <person name="Okoawo O."/>
            <person name="O'leary S."/>
            <person name="Omotosho B."/>
            <person name="O'neill K."/>
            <person name="Osman S."/>
            <person name="Parker S."/>
            <person name="Perrin D."/>
            <person name="Phunkhang P."/>
            <person name="Piqani B."/>
            <person name="Purcell S."/>
            <person name="Rachupka T."/>
            <person name="Ramasamy U."/>
            <person name="Rameau R."/>
            <person name="Ray V."/>
            <person name="Raymond C."/>
            <person name="Retta R."/>
            <person name="Richardson S."/>
            <person name="Rise C."/>
            <person name="Rodriguez J."/>
            <person name="Rogers J."/>
            <person name="Rogov P."/>
            <person name="Rutman M."/>
            <person name="Schupbach R."/>
            <person name="Seaman C."/>
            <person name="Settipalli S."/>
            <person name="Sharpe T."/>
            <person name="Sheridan J."/>
            <person name="Sherpa N."/>
            <person name="Shi J."/>
            <person name="Smirnov S."/>
            <person name="Smith C."/>
            <person name="Sougnez C."/>
            <person name="Spencer B."/>
            <person name="Stalker J."/>
            <person name="Stange-thomann N."/>
            <person name="Stavropoulos S."/>
            <person name="Stetson K."/>
            <person name="Stone C."/>
            <person name="Stone S."/>
            <person name="Stubbs M."/>
            <person name="Talamas J."/>
            <person name="Tchuinga P."/>
            <person name="Tenzing P."/>
            <person name="Tesfaye S."/>
            <person name="Theodore J."/>
            <person name="Thoulutsang Y."/>
            <person name="Topham K."/>
            <person name="Towey S."/>
            <person name="Tsamla T."/>
            <person name="Tsomo N."/>
            <person name="Vallee D."/>
            <person name="Vassiliev H."/>
            <person name="Venkataraman V."/>
            <person name="Vinson J."/>
            <person name="Vo A."/>
            <person name="Wade C."/>
            <person name="Wang S."/>
            <person name="Wangchuk T."/>
            <person name="Wangdi T."/>
            <person name="Whittaker C."/>
            <person name="Wilkinson J."/>
            <person name="Wu Y."/>
            <person name="Wyman D."/>
            <person name="Yadav S."/>
            <person name="Yang S."/>
            <person name="Yang X."/>
            <person name="Yeager S."/>
            <person name="Yee E."/>
            <person name="Young G."/>
            <person name="Zainoun J."/>
            <person name="Zembeck L."/>
            <person name="Zimmer A."/>
            <person name="Zody M."/>
            <person name="Lander E."/>
        </authorList>
    </citation>
    <scope>NUCLEOTIDE SEQUENCE [LARGE SCALE GENOMIC DNA]</scope>
</reference>
<dbReference type="SUPFAM" id="SSF50978">
    <property type="entry name" value="WD40 repeat-like"/>
    <property type="match status" value="1"/>
</dbReference>
<dbReference type="InterPro" id="IPR056160">
    <property type="entry name" value="WD_LRWD1"/>
</dbReference>
<keyword evidence="3" id="KW-0433">Leucine-rich repeat</keyword>
<dbReference type="AlphaFoldDB" id="H2YTF2"/>
<evidence type="ECO:0000313" key="5">
    <source>
        <dbReference type="Ensembl" id="ENSCSAVP00000008612.1"/>
    </source>
</evidence>
<dbReference type="GO" id="GO:0005664">
    <property type="term" value="C:nuclear origin of replication recognition complex"/>
    <property type="evidence" value="ECO:0007669"/>
    <property type="project" value="TreeGrafter"/>
</dbReference>
<dbReference type="GO" id="GO:0003682">
    <property type="term" value="F:chromatin binding"/>
    <property type="evidence" value="ECO:0007669"/>
    <property type="project" value="TreeGrafter"/>
</dbReference>
<dbReference type="InterPro" id="IPR001680">
    <property type="entry name" value="WD40_rpt"/>
</dbReference>